<dbReference type="GO" id="GO:0045454">
    <property type="term" value="P:cell redox homeostasis"/>
    <property type="evidence" value="ECO:0007669"/>
    <property type="project" value="TreeGrafter"/>
</dbReference>
<keyword evidence="7" id="KW-0676">Redox-active center</keyword>
<evidence type="ECO:0000256" key="1">
    <source>
        <dbReference type="ARBA" id="ARBA00003330"/>
    </source>
</evidence>
<evidence type="ECO:0000313" key="15">
    <source>
        <dbReference type="Proteomes" id="UP000245802"/>
    </source>
</evidence>
<dbReference type="PANTHER" id="PTHR42801">
    <property type="entry name" value="THIOREDOXIN-DEPENDENT PEROXIDE REDUCTASE"/>
    <property type="match status" value="1"/>
</dbReference>
<dbReference type="Gene3D" id="3.40.30.10">
    <property type="entry name" value="Glutaredoxin"/>
    <property type="match status" value="1"/>
</dbReference>
<sequence>MPRRTRARPPGRLRPALRGRPRRAGTARSVVHARGRVGRVRRRAERTARRRRARDRARRGHGVGDGGDRADRAGDVPAAGRARRLSGGVRLRVRGIRPNPAHRFGRRHSDTGPRAGARRRRVLSTRAPPRPARFTGAAHGAVGRAAGARRRSRFSRPRGRARPVVARAAGAGNNPEFGNTVVNLNQIKAPPPAGRAALLLSAALVAGCAGRAAPPSEPAPEPNVARDAAEYLRAKQVEPLSGPLQALLAAPPKPPVPTEPHPLVNQPAPLFALTGTDDRPTDLGDLAARGPVVLVFYYGYSCDHCVAQLFGIEKDLRYFTELGAAVVAVSPDAPAKTRERYAEYGAFHFPVLSDPDRTAAARYGVFRPAAGDLPKWQAHGTFVIGRDRRVRWANTGSEPFADTATLLHELALSEQRLPAPGKAVAP</sequence>
<dbReference type="EC" id="1.11.1.24" evidence="2"/>
<evidence type="ECO:0000256" key="11">
    <source>
        <dbReference type="ARBA" id="ARBA00049091"/>
    </source>
</evidence>
<name>A0A2Z3H6L2_9BACT</name>
<keyword evidence="6" id="KW-1015">Disulfide bond</keyword>
<comment type="similarity">
    <text evidence="9">Belongs to the peroxiredoxin family. BCP/PrxQ subfamily.</text>
</comment>
<keyword evidence="4" id="KW-0049">Antioxidant</keyword>
<accession>A0A2Z3H6L2</accession>
<evidence type="ECO:0000313" key="14">
    <source>
        <dbReference type="EMBL" id="AWM39992.1"/>
    </source>
</evidence>
<evidence type="ECO:0000259" key="13">
    <source>
        <dbReference type="PROSITE" id="PS51352"/>
    </source>
</evidence>
<feature type="compositionally biased region" description="Low complexity" evidence="12">
    <location>
        <begin position="136"/>
        <end position="146"/>
    </location>
</feature>
<dbReference type="Pfam" id="PF00578">
    <property type="entry name" value="AhpC-TSA"/>
    <property type="match status" value="1"/>
</dbReference>
<keyword evidence="15" id="KW-1185">Reference proteome</keyword>
<dbReference type="SUPFAM" id="SSF52833">
    <property type="entry name" value="Thioredoxin-like"/>
    <property type="match status" value="1"/>
</dbReference>
<dbReference type="EMBL" id="CP025958">
    <property type="protein sequence ID" value="AWM39992.1"/>
    <property type="molecule type" value="Genomic_DNA"/>
</dbReference>
<dbReference type="AlphaFoldDB" id="A0A2Z3H6L2"/>
<dbReference type="GO" id="GO:0005737">
    <property type="term" value="C:cytoplasm"/>
    <property type="evidence" value="ECO:0007669"/>
    <property type="project" value="TreeGrafter"/>
</dbReference>
<evidence type="ECO:0000256" key="8">
    <source>
        <dbReference type="ARBA" id="ARBA00032824"/>
    </source>
</evidence>
<evidence type="ECO:0000256" key="9">
    <source>
        <dbReference type="ARBA" id="ARBA00038489"/>
    </source>
</evidence>
<dbReference type="Proteomes" id="UP000245802">
    <property type="component" value="Chromosome"/>
</dbReference>
<dbReference type="InterPro" id="IPR036249">
    <property type="entry name" value="Thioredoxin-like_sf"/>
</dbReference>
<dbReference type="PROSITE" id="PS51352">
    <property type="entry name" value="THIOREDOXIN_2"/>
    <property type="match status" value="1"/>
</dbReference>
<dbReference type="InterPro" id="IPR050924">
    <property type="entry name" value="Peroxiredoxin_BCP/PrxQ"/>
</dbReference>
<dbReference type="KEGG" id="gog:C1280_25290"/>
<dbReference type="GO" id="GO:0034599">
    <property type="term" value="P:cellular response to oxidative stress"/>
    <property type="evidence" value="ECO:0007669"/>
    <property type="project" value="TreeGrafter"/>
</dbReference>
<feature type="domain" description="Thioredoxin" evidence="13">
    <location>
        <begin position="262"/>
        <end position="412"/>
    </location>
</feature>
<feature type="region of interest" description="Disordered" evidence="12">
    <location>
        <begin position="1"/>
        <end position="81"/>
    </location>
</feature>
<protein>
    <recommendedName>
        <fullName evidence="2">thioredoxin-dependent peroxiredoxin</fullName>
        <ecNumber evidence="2">1.11.1.24</ecNumber>
    </recommendedName>
    <alternativeName>
        <fullName evidence="8">Thioredoxin peroxidase</fullName>
    </alternativeName>
    <alternativeName>
        <fullName evidence="10">Thioredoxin-dependent peroxiredoxin Bcp</fullName>
    </alternativeName>
</protein>
<evidence type="ECO:0000256" key="4">
    <source>
        <dbReference type="ARBA" id="ARBA00022862"/>
    </source>
</evidence>
<feature type="region of interest" description="Disordered" evidence="12">
    <location>
        <begin position="99"/>
        <end position="165"/>
    </location>
</feature>
<feature type="compositionally biased region" description="Basic residues" evidence="12">
    <location>
        <begin position="147"/>
        <end position="161"/>
    </location>
</feature>
<organism evidence="14 15">
    <name type="scientific">Gemmata obscuriglobus</name>
    <dbReference type="NCBI Taxonomy" id="114"/>
    <lineage>
        <taxon>Bacteria</taxon>
        <taxon>Pseudomonadati</taxon>
        <taxon>Planctomycetota</taxon>
        <taxon>Planctomycetia</taxon>
        <taxon>Gemmatales</taxon>
        <taxon>Gemmataceae</taxon>
        <taxon>Gemmata</taxon>
    </lineage>
</organism>
<proteinExistence type="inferred from homology"/>
<keyword evidence="3" id="KW-0575">Peroxidase</keyword>
<evidence type="ECO:0000256" key="7">
    <source>
        <dbReference type="ARBA" id="ARBA00023284"/>
    </source>
</evidence>
<dbReference type="InterPro" id="IPR013766">
    <property type="entry name" value="Thioredoxin_domain"/>
</dbReference>
<dbReference type="InterPro" id="IPR000866">
    <property type="entry name" value="AhpC/TSA"/>
</dbReference>
<evidence type="ECO:0000256" key="10">
    <source>
        <dbReference type="ARBA" id="ARBA00042639"/>
    </source>
</evidence>
<evidence type="ECO:0000256" key="2">
    <source>
        <dbReference type="ARBA" id="ARBA00013017"/>
    </source>
</evidence>
<evidence type="ECO:0000256" key="6">
    <source>
        <dbReference type="ARBA" id="ARBA00023157"/>
    </source>
</evidence>
<evidence type="ECO:0000256" key="12">
    <source>
        <dbReference type="SAM" id="MobiDB-lite"/>
    </source>
</evidence>
<gene>
    <name evidence="14" type="ORF">C1280_25290</name>
</gene>
<evidence type="ECO:0000256" key="5">
    <source>
        <dbReference type="ARBA" id="ARBA00023002"/>
    </source>
</evidence>
<comment type="function">
    <text evidence="1">Thiol-specific peroxidase that catalyzes the reduction of hydrogen peroxide and organic hydroperoxides to water and alcohols, respectively. Plays a role in cell protection against oxidative stress by detoxifying peroxides and as sensor of hydrogen peroxide-mediated signaling events.</text>
</comment>
<feature type="compositionally biased region" description="Basic residues" evidence="12">
    <location>
        <begin position="1"/>
        <end position="61"/>
    </location>
</feature>
<reference evidence="14 15" key="1">
    <citation type="submission" date="2018-01" db="EMBL/GenBank/DDBJ databases">
        <title>G. obscuriglobus.</title>
        <authorList>
            <person name="Franke J."/>
            <person name="Blomberg W."/>
            <person name="Selmecki A."/>
        </authorList>
    </citation>
    <scope>NUCLEOTIDE SEQUENCE [LARGE SCALE GENOMIC DNA]</scope>
    <source>
        <strain evidence="14 15">DSM 5831</strain>
    </source>
</reference>
<evidence type="ECO:0000256" key="3">
    <source>
        <dbReference type="ARBA" id="ARBA00022559"/>
    </source>
</evidence>
<dbReference type="GO" id="GO:0008379">
    <property type="term" value="F:thioredoxin peroxidase activity"/>
    <property type="evidence" value="ECO:0007669"/>
    <property type="project" value="TreeGrafter"/>
</dbReference>
<keyword evidence="5" id="KW-0560">Oxidoreductase</keyword>
<dbReference type="PANTHER" id="PTHR42801:SF7">
    <property type="entry name" value="SLL1159 PROTEIN"/>
    <property type="match status" value="1"/>
</dbReference>
<comment type="catalytic activity">
    <reaction evidence="11">
        <text>a hydroperoxide + [thioredoxin]-dithiol = an alcohol + [thioredoxin]-disulfide + H2O</text>
        <dbReference type="Rhea" id="RHEA:62620"/>
        <dbReference type="Rhea" id="RHEA-COMP:10698"/>
        <dbReference type="Rhea" id="RHEA-COMP:10700"/>
        <dbReference type="ChEBI" id="CHEBI:15377"/>
        <dbReference type="ChEBI" id="CHEBI:29950"/>
        <dbReference type="ChEBI" id="CHEBI:30879"/>
        <dbReference type="ChEBI" id="CHEBI:35924"/>
        <dbReference type="ChEBI" id="CHEBI:50058"/>
        <dbReference type="EC" id="1.11.1.24"/>
    </reaction>
</comment>